<dbReference type="AlphaFoldDB" id="A0A9D4H6U4"/>
<protein>
    <recommendedName>
        <fullName evidence="4">ShKT domain-containing protein</fullName>
    </recommendedName>
</protein>
<reference evidence="2" key="2">
    <citation type="submission" date="2020-11" db="EMBL/GenBank/DDBJ databases">
        <authorList>
            <person name="McCartney M.A."/>
            <person name="Auch B."/>
            <person name="Kono T."/>
            <person name="Mallez S."/>
            <person name="Becker A."/>
            <person name="Gohl D.M."/>
            <person name="Silverstein K.A.T."/>
            <person name="Koren S."/>
            <person name="Bechman K.B."/>
            <person name="Herman A."/>
            <person name="Abrahante J.E."/>
            <person name="Garbe J."/>
        </authorList>
    </citation>
    <scope>NUCLEOTIDE SEQUENCE</scope>
    <source>
        <strain evidence="2">Duluth1</strain>
        <tissue evidence="2">Whole animal</tissue>
    </source>
</reference>
<comment type="caution">
    <text evidence="2">The sequence shown here is derived from an EMBL/GenBank/DDBJ whole genome shotgun (WGS) entry which is preliminary data.</text>
</comment>
<keyword evidence="1" id="KW-0732">Signal</keyword>
<proteinExistence type="predicted"/>
<evidence type="ECO:0000313" key="3">
    <source>
        <dbReference type="Proteomes" id="UP000828390"/>
    </source>
</evidence>
<accession>A0A9D4H6U4</accession>
<sequence length="254" mass="27591">MSSSFLITCCIMLMISTVHSQDACADLDTQACASMHASQPGLCEMALADSVCPAYCGKCPTLPPTTTTLASTTKPCEDIDTLACQKMQQSKPDLCRDDSLAELACKRFCGRCPVECYSCPTLVRSLSECRATTMCQVSEACYVMEVFDFDASHGFHAGCMPKDLCIPHNNELMVGRSSSTVHTSCCDTDRCNIPATTTTARPTTTTTYHHTTHHTTHRTTHSKCADLSFVCSLLTTCSTAQHHTQCPKRCGDCH</sequence>
<dbReference type="Proteomes" id="UP000828390">
    <property type="component" value="Unassembled WGS sequence"/>
</dbReference>
<keyword evidence="3" id="KW-1185">Reference proteome</keyword>
<feature type="chain" id="PRO_5038756996" description="ShKT domain-containing protein" evidence="1">
    <location>
        <begin position="21"/>
        <end position="254"/>
    </location>
</feature>
<organism evidence="2 3">
    <name type="scientific">Dreissena polymorpha</name>
    <name type="common">Zebra mussel</name>
    <name type="synonym">Mytilus polymorpha</name>
    <dbReference type="NCBI Taxonomy" id="45954"/>
    <lineage>
        <taxon>Eukaryota</taxon>
        <taxon>Metazoa</taxon>
        <taxon>Spiralia</taxon>
        <taxon>Lophotrochozoa</taxon>
        <taxon>Mollusca</taxon>
        <taxon>Bivalvia</taxon>
        <taxon>Autobranchia</taxon>
        <taxon>Heteroconchia</taxon>
        <taxon>Euheterodonta</taxon>
        <taxon>Imparidentia</taxon>
        <taxon>Neoheterodontei</taxon>
        <taxon>Myida</taxon>
        <taxon>Dreissenoidea</taxon>
        <taxon>Dreissenidae</taxon>
        <taxon>Dreissena</taxon>
    </lineage>
</organism>
<dbReference type="InterPro" id="IPR045860">
    <property type="entry name" value="Snake_toxin-like_sf"/>
</dbReference>
<dbReference type="EMBL" id="JAIWYP010000005">
    <property type="protein sequence ID" value="KAH3828014.1"/>
    <property type="molecule type" value="Genomic_DNA"/>
</dbReference>
<dbReference type="OrthoDB" id="6100031at2759"/>
<feature type="signal peptide" evidence="1">
    <location>
        <begin position="1"/>
        <end position="20"/>
    </location>
</feature>
<gene>
    <name evidence="2" type="ORF">DPMN_129963</name>
</gene>
<evidence type="ECO:0008006" key="4">
    <source>
        <dbReference type="Google" id="ProtNLM"/>
    </source>
</evidence>
<dbReference type="SUPFAM" id="SSF57302">
    <property type="entry name" value="Snake toxin-like"/>
    <property type="match status" value="1"/>
</dbReference>
<evidence type="ECO:0000256" key="1">
    <source>
        <dbReference type="SAM" id="SignalP"/>
    </source>
</evidence>
<reference evidence="2" key="1">
    <citation type="journal article" date="2019" name="bioRxiv">
        <title>The Genome of the Zebra Mussel, Dreissena polymorpha: A Resource for Invasive Species Research.</title>
        <authorList>
            <person name="McCartney M.A."/>
            <person name="Auch B."/>
            <person name="Kono T."/>
            <person name="Mallez S."/>
            <person name="Zhang Y."/>
            <person name="Obille A."/>
            <person name="Becker A."/>
            <person name="Abrahante J.E."/>
            <person name="Garbe J."/>
            <person name="Badalamenti J.P."/>
            <person name="Herman A."/>
            <person name="Mangelson H."/>
            <person name="Liachko I."/>
            <person name="Sullivan S."/>
            <person name="Sone E.D."/>
            <person name="Koren S."/>
            <person name="Silverstein K.A.T."/>
            <person name="Beckman K.B."/>
            <person name="Gohl D.M."/>
        </authorList>
    </citation>
    <scope>NUCLEOTIDE SEQUENCE</scope>
    <source>
        <strain evidence="2">Duluth1</strain>
        <tissue evidence="2">Whole animal</tissue>
    </source>
</reference>
<name>A0A9D4H6U4_DREPO</name>
<evidence type="ECO:0000313" key="2">
    <source>
        <dbReference type="EMBL" id="KAH3828014.1"/>
    </source>
</evidence>